<keyword evidence="1" id="KW-1133">Transmembrane helix</keyword>
<keyword evidence="1" id="KW-0472">Membrane</keyword>
<sequence>MTSFSLRPSLSTPARAGIADRLRPHLPMLRLGAALLASGTGLAVLFLACGALLLEAASPAITTVVDALDLTL</sequence>
<name>A0AAU7G8Q0_9MICO</name>
<keyword evidence="1" id="KW-0812">Transmembrane</keyword>
<protein>
    <submittedName>
        <fullName evidence="2">Uncharacterized protein</fullName>
    </submittedName>
</protein>
<evidence type="ECO:0000313" key="2">
    <source>
        <dbReference type="EMBL" id="XBM46992.1"/>
    </source>
</evidence>
<dbReference type="AlphaFoldDB" id="A0AAU7G8Q0"/>
<dbReference type="EMBL" id="CP157390">
    <property type="protein sequence ID" value="XBM46992.1"/>
    <property type="molecule type" value="Genomic_DNA"/>
</dbReference>
<evidence type="ECO:0000256" key="1">
    <source>
        <dbReference type="SAM" id="Phobius"/>
    </source>
</evidence>
<organism evidence="2">
    <name type="scientific">Leifsonia sp. NPDC080035</name>
    <dbReference type="NCBI Taxonomy" id="3143936"/>
    <lineage>
        <taxon>Bacteria</taxon>
        <taxon>Bacillati</taxon>
        <taxon>Actinomycetota</taxon>
        <taxon>Actinomycetes</taxon>
        <taxon>Micrococcales</taxon>
        <taxon>Microbacteriaceae</taxon>
        <taxon>Leifsonia</taxon>
    </lineage>
</organism>
<reference evidence="2" key="1">
    <citation type="submission" date="2024-05" db="EMBL/GenBank/DDBJ databases">
        <title>The Natural Products Discovery Center: Release of the First 8490 Sequenced Strains for Exploring Actinobacteria Biosynthetic Diversity.</title>
        <authorList>
            <person name="Kalkreuter E."/>
            <person name="Kautsar S.A."/>
            <person name="Yang D."/>
            <person name="Bader C.D."/>
            <person name="Teijaro C.N."/>
            <person name="Fluegel L."/>
            <person name="Davis C.M."/>
            <person name="Simpson J.R."/>
            <person name="Lauterbach L."/>
            <person name="Steele A.D."/>
            <person name="Gui C."/>
            <person name="Meng S."/>
            <person name="Li G."/>
            <person name="Viehrig K."/>
            <person name="Ye F."/>
            <person name="Su P."/>
            <person name="Kiefer A.F."/>
            <person name="Nichols A."/>
            <person name="Cepeda A.J."/>
            <person name="Yan W."/>
            <person name="Fan B."/>
            <person name="Jiang Y."/>
            <person name="Adhikari A."/>
            <person name="Zheng C.-J."/>
            <person name="Schuster L."/>
            <person name="Cowan T.M."/>
            <person name="Smanski M.J."/>
            <person name="Chevrette M.G."/>
            <person name="de Carvalho L.P.S."/>
            <person name="Shen B."/>
        </authorList>
    </citation>
    <scope>NUCLEOTIDE SEQUENCE</scope>
    <source>
        <strain evidence="2">NPDC080035</strain>
    </source>
</reference>
<gene>
    <name evidence="2" type="ORF">AAME72_12975</name>
</gene>
<dbReference type="RefSeq" id="WP_348786968.1">
    <property type="nucleotide sequence ID" value="NZ_CP157390.1"/>
</dbReference>
<accession>A0AAU7G8Q0</accession>
<proteinExistence type="predicted"/>
<feature type="transmembrane region" description="Helical" evidence="1">
    <location>
        <begin position="31"/>
        <end position="54"/>
    </location>
</feature>